<evidence type="ECO:0000313" key="7">
    <source>
        <dbReference type="EMBL" id="QDV33892.1"/>
    </source>
</evidence>
<evidence type="ECO:0000313" key="8">
    <source>
        <dbReference type="Proteomes" id="UP000317835"/>
    </source>
</evidence>
<reference evidence="7 8" key="1">
    <citation type="submission" date="2019-02" db="EMBL/GenBank/DDBJ databases">
        <title>Deep-cultivation of Planctomycetes and their phenomic and genomic characterization uncovers novel biology.</title>
        <authorList>
            <person name="Wiegand S."/>
            <person name="Jogler M."/>
            <person name="Boedeker C."/>
            <person name="Pinto D."/>
            <person name="Vollmers J."/>
            <person name="Rivas-Marin E."/>
            <person name="Kohn T."/>
            <person name="Peeters S.H."/>
            <person name="Heuer A."/>
            <person name="Rast P."/>
            <person name="Oberbeckmann S."/>
            <person name="Bunk B."/>
            <person name="Jeske O."/>
            <person name="Meyerdierks A."/>
            <person name="Storesund J.E."/>
            <person name="Kallscheuer N."/>
            <person name="Luecker S."/>
            <person name="Lage O.M."/>
            <person name="Pohl T."/>
            <person name="Merkel B.J."/>
            <person name="Hornburger P."/>
            <person name="Mueller R.-W."/>
            <person name="Bruemmer F."/>
            <person name="Labrenz M."/>
            <person name="Spormann A.M."/>
            <person name="Op den Camp H."/>
            <person name="Overmann J."/>
            <person name="Amann R."/>
            <person name="Jetten M.S.M."/>
            <person name="Mascher T."/>
            <person name="Medema M.H."/>
            <person name="Devos D.P."/>
            <person name="Kaster A.-K."/>
            <person name="Ovreas L."/>
            <person name="Rohde M."/>
            <person name="Galperin M.Y."/>
            <person name="Jogler C."/>
        </authorList>
    </citation>
    <scope>NUCLEOTIDE SEQUENCE [LARGE SCALE GENOMIC DNA]</scope>
    <source>
        <strain evidence="7 8">ElP</strain>
    </source>
</reference>
<dbReference type="SMART" id="SM00052">
    <property type="entry name" value="EAL"/>
    <property type="match status" value="1"/>
</dbReference>
<keyword evidence="8" id="KW-1185">Reference proteome</keyword>
<feature type="transmembrane region" description="Helical" evidence="2">
    <location>
        <begin position="259"/>
        <end position="280"/>
    </location>
</feature>
<dbReference type="EC" id="3.1.4.52" evidence="7"/>
<proteinExistence type="predicted"/>
<dbReference type="SMART" id="SM00267">
    <property type="entry name" value="GGDEF"/>
    <property type="match status" value="1"/>
</dbReference>
<dbReference type="PROSITE" id="PS50887">
    <property type="entry name" value="GGDEF"/>
    <property type="match status" value="1"/>
</dbReference>
<feature type="domain" description="PAC" evidence="4">
    <location>
        <begin position="372"/>
        <end position="424"/>
    </location>
</feature>
<dbReference type="InterPro" id="IPR043128">
    <property type="entry name" value="Rev_trsase/Diguanyl_cyclase"/>
</dbReference>
<dbReference type="Pfam" id="PF00563">
    <property type="entry name" value="EAL"/>
    <property type="match status" value="1"/>
</dbReference>
<dbReference type="Pfam" id="PF00990">
    <property type="entry name" value="GGDEF"/>
    <property type="match status" value="1"/>
</dbReference>
<feature type="domain" description="GGDEF" evidence="6">
    <location>
        <begin position="457"/>
        <end position="598"/>
    </location>
</feature>
<feature type="compositionally biased region" description="Gly residues" evidence="1">
    <location>
        <begin position="1"/>
        <end position="12"/>
    </location>
</feature>
<keyword evidence="2" id="KW-0812">Transmembrane</keyword>
<protein>
    <submittedName>
        <fullName evidence="7">Cyclic di-GMP phosphodiesterase Gmr</fullName>
        <ecNumber evidence="7">3.1.4.52</ecNumber>
    </submittedName>
</protein>
<dbReference type="AlphaFoldDB" id="A0A518GZC3"/>
<dbReference type="Proteomes" id="UP000317835">
    <property type="component" value="Chromosome"/>
</dbReference>
<dbReference type="InterPro" id="IPR052155">
    <property type="entry name" value="Biofilm_reg_signaling"/>
</dbReference>
<feature type="domain" description="EAL" evidence="5">
    <location>
        <begin position="607"/>
        <end position="863"/>
    </location>
</feature>
<dbReference type="OrthoDB" id="9762141at2"/>
<dbReference type="SMART" id="SM00091">
    <property type="entry name" value="PAS"/>
    <property type="match status" value="1"/>
</dbReference>
<evidence type="ECO:0000259" key="6">
    <source>
        <dbReference type="PROSITE" id="PS50887"/>
    </source>
</evidence>
<keyword evidence="2" id="KW-1133">Transmembrane helix</keyword>
<keyword evidence="2" id="KW-0472">Membrane</keyword>
<gene>
    <name evidence="7" type="primary">gmr</name>
    <name evidence="7" type="ORF">ElP_17720</name>
</gene>
<dbReference type="InterPro" id="IPR000014">
    <property type="entry name" value="PAS"/>
</dbReference>
<evidence type="ECO:0000259" key="3">
    <source>
        <dbReference type="PROSITE" id="PS50112"/>
    </source>
</evidence>
<dbReference type="PANTHER" id="PTHR44757">
    <property type="entry name" value="DIGUANYLATE CYCLASE DGCP"/>
    <property type="match status" value="1"/>
</dbReference>
<dbReference type="PROSITE" id="PS50113">
    <property type="entry name" value="PAC"/>
    <property type="match status" value="1"/>
</dbReference>
<evidence type="ECO:0000256" key="2">
    <source>
        <dbReference type="SAM" id="Phobius"/>
    </source>
</evidence>
<dbReference type="InterPro" id="IPR013655">
    <property type="entry name" value="PAS_fold_3"/>
</dbReference>
<dbReference type="SMART" id="SM00086">
    <property type="entry name" value="PAC"/>
    <property type="match status" value="1"/>
</dbReference>
<organism evidence="7 8">
    <name type="scientific">Tautonia plasticadhaerens</name>
    <dbReference type="NCBI Taxonomy" id="2527974"/>
    <lineage>
        <taxon>Bacteria</taxon>
        <taxon>Pseudomonadati</taxon>
        <taxon>Planctomycetota</taxon>
        <taxon>Planctomycetia</taxon>
        <taxon>Isosphaerales</taxon>
        <taxon>Isosphaeraceae</taxon>
        <taxon>Tautonia</taxon>
    </lineage>
</organism>
<dbReference type="InterPro" id="IPR035965">
    <property type="entry name" value="PAS-like_dom_sf"/>
</dbReference>
<dbReference type="CDD" id="cd01948">
    <property type="entry name" value="EAL"/>
    <property type="match status" value="1"/>
</dbReference>
<dbReference type="PANTHER" id="PTHR44757:SF2">
    <property type="entry name" value="BIOFILM ARCHITECTURE MAINTENANCE PROTEIN MBAA"/>
    <property type="match status" value="1"/>
</dbReference>
<dbReference type="SUPFAM" id="SSF55785">
    <property type="entry name" value="PYP-like sensor domain (PAS domain)"/>
    <property type="match status" value="1"/>
</dbReference>
<dbReference type="PROSITE" id="PS50112">
    <property type="entry name" value="PAS"/>
    <property type="match status" value="1"/>
</dbReference>
<dbReference type="GO" id="GO:0071111">
    <property type="term" value="F:cyclic-guanylate-specific phosphodiesterase activity"/>
    <property type="evidence" value="ECO:0007669"/>
    <property type="project" value="UniProtKB-EC"/>
</dbReference>
<dbReference type="KEGG" id="tpla:ElP_17720"/>
<dbReference type="InterPro" id="IPR035919">
    <property type="entry name" value="EAL_sf"/>
</dbReference>
<dbReference type="NCBIfam" id="TIGR00254">
    <property type="entry name" value="GGDEF"/>
    <property type="match status" value="1"/>
</dbReference>
<evidence type="ECO:0000259" key="5">
    <source>
        <dbReference type="PROSITE" id="PS50883"/>
    </source>
</evidence>
<dbReference type="SUPFAM" id="SSF141868">
    <property type="entry name" value="EAL domain-like"/>
    <property type="match status" value="1"/>
</dbReference>
<dbReference type="CDD" id="cd01949">
    <property type="entry name" value="GGDEF"/>
    <property type="match status" value="1"/>
</dbReference>
<dbReference type="CDD" id="cd00130">
    <property type="entry name" value="PAS"/>
    <property type="match status" value="1"/>
</dbReference>
<dbReference type="PROSITE" id="PS50883">
    <property type="entry name" value="EAL"/>
    <property type="match status" value="1"/>
</dbReference>
<dbReference type="Gene3D" id="3.20.20.450">
    <property type="entry name" value="EAL domain"/>
    <property type="match status" value="1"/>
</dbReference>
<feature type="domain" description="PAS" evidence="3">
    <location>
        <begin position="295"/>
        <end position="369"/>
    </location>
</feature>
<sequence>MAVRARGGGGENPMGDDDRPERFPLTRLGLPEFPRGDPGPEGVRSRRSGPASGPLEGLGRRLHRVPPALQGTVAGLLLLVGSLACAWTCYSTAYRAFRHTVDEDLLTVARLAALRIDPDAHARLTRAGQQNGPEYLRVVAPLREMVGAAGHLRYIYTLRAVGDELRFVVDTGLPEDTDGDGVVDQAGLGEPYTGAPAGLARAAASGEPYVSPEPYDDDWGTFFSAWVPLRHDDGRLECLVAVDIEGEVFEARCRSMRHAFWFSCAAALMVSGLAGVGVAVSQRSKLVYLDRLSRSERRYALAVDGADEGIWDWDLGTDTLYFSGRLRRMLGISEDSREAGPLVASFLDRVHPDDRHRVRSAIREHLERRAPYDVEYRVRGVSGGDRWFRSRGQAVWDDRGRPVRFVGSVGDVTDRVRLRRQLRRAARLDRLTRLPNRDALLRRLRRVIRSRRQGPGLGFALLFLDFDRFKIVNDSLGHDAGDALLVEIAARLRANLRTRDEVLRLCSGTAARIGGDEFVVLLEGLHSPSDAVPVARRLLAVLSEPYLIKSFRVVSTASIGIALDDAHYERAEDLLRDADTAMYEAKSAGRGSLAVFDESMRRRVRRRMQLEQGLRQAIEQDQLSLHYQPIARLDTGEVVSVEALVRWEHPELGPISPGEFIPIAEECGLIVPLGERVLDRAFGQLSRQEARSPSGKIPGVSVNLARQHLLLPDLAGRLTRTVRLAGIDPAEVHLEITEGAVMQDVDVARETLGRLREAGFRLAIDDFGTGYSSLACLHQFPFDLLKIDRFFLEGLVHSDDRASIVRTITALASILGFRVVAEGIETADQLALLRELGCDYGQGFYLCRPTHFADLPSRIPLPHADGLPAPVPC</sequence>
<accession>A0A518GZC3</accession>
<dbReference type="InterPro" id="IPR000160">
    <property type="entry name" value="GGDEF_dom"/>
</dbReference>
<keyword evidence="7" id="KW-0378">Hydrolase</keyword>
<dbReference type="NCBIfam" id="TIGR00229">
    <property type="entry name" value="sensory_box"/>
    <property type="match status" value="1"/>
</dbReference>
<dbReference type="EMBL" id="CP036426">
    <property type="protein sequence ID" value="QDV33892.1"/>
    <property type="molecule type" value="Genomic_DNA"/>
</dbReference>
<feature type="region of interest" description="Disordered" evidence="1">
    <location>
        <begin position="1"/>
        <end position="59"/>
    </location>
</feature>
<dbReference type="InterPro" id="IPR029787">
    <property type="entry name" value="Nucleotide_cyclase"/>
</dbReference>
<dbReference type="InterPro" id="IPR001633">
    <property type="entry name" value="EAL_dom"/>
</dbReference>
<dbReference type="InterPro" id="IPR001610">
    <property type="entry name" value="PAC"/>
</dbReference>
<dbReference type="Gene3D" id="3.30.450.20">
    <property type="entry name" value="PAS domain"/>
    <property type="match status" value="1"/>
</dbReference>
<dbReference type="SUPFAM" id="SSF55073">
    <property type="entry name" value="Nucleotide cyclase"/>
    <property type="match status" value="1"/>
</dbReference>
<name>A0A518GZC3_9BACT</name>
<dbReference type="Gene3D" id="3.30.70.270">
    <property type="match status" value="1"/>
</dbReference>
<evidence type="ECO:0000259" key="4">
    <source>
        <dbReference type="PROSITE" id="PS50113"/>
    </source>
</evidence>
<dbReference type="Pfam" id="PF08447">
    <property type="entry name" value="PAS_3"/>
    <property type="match status" value="1"/>
</dbReference>
<feature type="transmembrane region" description="Helical" evidence="2">
    <location>
        <begin position="68"/>
        <end position="90"/>
    </location>
</feature>
<dbReference type="InterPro" id="IPR000700">
    <property type="entry name" value="PAS-assoc_C"/>
</dbReference>
<evidence type="ECO:0000256" key="1">
    <source>
        <dbReference type="SAM" id="MobiDB-lite"/>
    </source>
</evidence>